<gene>
    <name evidence="1" type="ORF">g.140075</name>
</gene>
<organism evidence="1">
    <name type="scientific">Schizaphis graminum</name>
    <name type="common">Green bug aphid</name>
    <dbReference type="NCBI Taxonomy" id="13262"/>
    <lineage>
        <taxon>Eukaryota</taxon>
        <taxon>Metazoa</taxon>
        <taxon>Ecdysozoa</taxon>
        <taxon>Arthropoda</taxon>
        <taxon>Hexapoda</taxon>
        <taxon>Insecta</taxon>
        <taxon>Pterygota</taxon>
        <taxon>Neoptera</taxon>
        <taxon>Paraneoptera</taxon>
        <taxon>Hemiptera</taxon>
        <taxon>Sternorrhyncha</taxon>
        <taxon>Aphidomorpha</taxon>
        <taxon>Aphidoidea</taxon>
        <taxon>Aphididae</taxon>
        <taxon>Aphidini</taxon>
        <taxon>Schizaphis</taxon>
    </lineage>
</organism>
<protein>
    <submittedName>
        <fullName evidence="1">Uncharacterized protein</fullName>
    </submittedName>
</protein>
<name>A0A2S2NDK5_SCHGA</name>
<dbReference type="AlphaFoldDB" id="A0A2S2NDK5"/>
<accession>A0A2S2NDK5</accession>
<reference evidence="1" key="1">
    <citation type="submission" date="2018-04" db="EMBL/GenBank/DDBJ databases">
        <title>Transcriptome of Schizaphis graminum biotype I.</title>
        <authorList>
            <person name="Scully E.D."/>
            <person name="Geib S.M."/>
            <person name="Palmer N.A."/>
            <person name="Koch K."/>
            <person name="Bradshaw J."/>
            <person name="Heng-Moss T."/>
            <person name="Sarath G."/>
        </authorList>
    </citation>
    <scope>NUCLEOTIDE SEQUENCE</scope>
</reference>
<sequence>MSLLNSKSLLRTRISAVVGGRRVCVLSYFFKIYLESSGGQQFDCAYCSGRKWCGGEEKNCENGAHHHGVLIIINRRIYCFGCPSRRRSVSRRRWGRNRYYIMLLKPVI</sequence>
<dbReference type="EMBL" id="GGMR01002596">
    <property type="protein sequence ID" value="MBY15215.1"/>
    <property type="molecule type" value="Transcribed_RNA"/>
</dbReference>
<evidence type="ECO:0000313" key="1">
    <source>
        <dbReference type="EMBL" id="MBY15215.1"/>
    </source>
</evidence>
<proteinExistence type="predicted"/>